<protein>
    <submittedName>
        <fullName evidence="4">Aquarius_N domain-containing protein</fullName>
    </submittedName>
</protein>
<feature type="domain" description="RNA helicase aquarius N-terminal" evidence="1">
    <location>
        <begin position="15"/>
        <end position="117"/>
    </location>
</feature>
<keyword evidence="3" id="KW-1185">Reference proteome</keyword>
<dbReference type="AlphaFoldDB" id="A0A183B6X7"/>
<accession>A0A183B6X7</accession>
<reference evidence="4" key="1">
    <citation type="submission" date="2016-06" db="UniProtKB">
        <authorList>
            <consortium name="WormBaseParasite"/>
        </authorList>
    </citation>
    <scope>IDENTIFICATION</scope>
</reference>
<organism evidence="4">
    <name type="scientific">Echinostoma caproni</name>
    <dbReference type="NCBI Taxonomy" id="27848"/>
    <lineage>
        <taxon>Eukaryota</taxon>
        <taxon>Metazoa</taxon>
        <taxon>Spiralia</taxon>
        <taxon>Lophotrochozoa</taxon>
        <taxon>Platyhelminthes</taxon>
        <taxon>Trematoda</taxon>
        <taxon>Digenea</taxon>
        <taxon>Plagiorchiida</taxon>
        <taxon>Echinostomata</taxon>
        <taxon>Echinostomatoidea</taxon>
        <taxon>Echinostomatidae</taxon>
        <taxon>Echinostoma</taxon>
    </lineage>
</organism>
<dbReference type="EMBL" id="UZAN01059066">
    <property type="protein sequence ID" value="VDP92234.1"/>
    <property type="molecule type" value="Genomic_DNA"/>
</dbReference>
<sequence>MSFRDSVDYVAQERVTQLARTYWLPKSALERGTTSVADSNEIQPLVSNVLERIYKEELLTSGFSHRRCLALELNQYLERWLWPHFDPDTSSRAHLLSICAMVNEKSRGRVPIWQVSSSD</sequence>
<reference evidence="2 3" key="2">
    <citation type="submission" date="2018-11" db="EMBL/GenBank/DDBJ databases">
        <authorList>
            <consortium name="Pathogen Informatics"/>
        </authorList>
    </citation>
    <scope>NUCLEOTIDE SEQUENCE [LARGE SCALE GENOMIC DNA]</scope>
    <source>
        <strain evidence="2 3">Egypt</strain>
    </source>
</reference>
<proteinExistence type="predicted"/>
<dbReference type="InterPro" id="IPR032174">
    <property type="entry name" value="Aquarius_N"/>
</dbReference>
<gene>
    <name evidence="2" type="ORF">ECPE_LOCUS14962</name>
</gene>
<evidence type="ECO:0000259" key="1">
    <source>
        <dbReference type="Pfam" id="PF16399"/>
    </source>
</evidence>
<evidence type="ECO:0000313" key="4">
    <source>
        <dbReference type="WBParaSite" id="ECPE_0001500201-mRNA-1"/>
    </source>
</evidence>
<dbReference type="WBParaSite" id="ECPE_0001500201-mRNA-1">
    <property type="protein sequence ID" value="ECPE_0001500201-mRNA-1"/>
    <property type="gene ID" value="ECPE_0001500201"/>
</dbReference>
<evidence type="ECO:0000313" key="3">
    <source>
        <dbReference type="Proteomes" id="UP000272942"/>
    </source>
</evidence>
<dbReference type="Proteomes" id="UP000272942">
    <property type="component" value="Unassembled WGS sequence"/>
</dbReference>
<dbReference type="Pfam" id="PF16399">
    <property type="entry name" value="Aquarius_N_1st"/>
    <property type="match status" value="1"/>
</dbReference>
<evidence type="ECO:0000313" key="2">
    <source>
        <dbReference type="EMBL" id="VDP92234.1"/>
    </source>
</evidence>
<name>A0A183B6X7_9TREM</name>
<dbReference type="OrthoDB" id="1879at2759"/>